<dbReference type="Proteomes" id="UP000011715">
    <property type="component" value="Unassembled WGS sequence"/>
</dbReference>
<reference evidence="4" key="1">
    <citation type="submission" date="2010-05" db="EMBL/GenBank/DDBJ databases">
        <title>The genome sequence of Magnaporthe poae strain ATCC 64411.</title>
        <authorList>
            <person name="Ma L.-J."/>
            <person name="Dead R."/>
            <person name="Young S."/>
            <person name="Zeng Q."/>
            <person name="Koehrsen M."/>
            <person name="Alvarado L."/>
            <person name="Berlin A."/>
            <person name="Chapman S.B."/>
            <person name="Chen Z."/>
            <person name="Freedman E."/>
            <person name="Gellesch M."/>
            <person name="Goldberg J."/>
            <person name="Griggs A."/>
            <person name="Gujja S."/>
            <person name="Heilman E.R."/>
            <person name="Heiman D."/>
            <person name="Hepburn T."/>
            <person name="Howarth C."/>
            <person name="Jen D."/>
            <person name="Larson L."/>
            <person name="Mehta T."/>
            <person name="Neiman D."/>
            <person name="Pearson M."/>
            <person name="Roberts A."/>
            <person name="Saif S."/>
            <person name="Shea T."/>
            <person name="Shenoy N."/>
            <person name="Sisk P."/>
            <person name="Stolte C."/>
            <person name="Sykes S."/>
            <person name="Walk T."/>
            <person name="White J."/>
            <person name="Yandava C."/>
            <person name="Haas B."/>
            <person name="Nusbaum C."/>
            <person name="Birren B."/>
        </authorList>
    </citation>
    <scope>NUCLEOTIDE SEQUENCE [LARGE SCALE GENOMIC DNA]</scope>
    <source>
        <strain evidence="4">ATCC 64411 / 73-15</strain>
    </source>
</reference>
<dbReference type="AlphaFoldDB" id="A0A0C4DW66"/>
<dbReference type="VEuPathDB" id="FungiDB:MAPG_04240"/>
<feature type="compositionally biased region" description="Low complexity" evidence="1">
    <location>
        <begin position="55"/>
        <end position="93"/>
    </location>
</feature>
<reference evidence="2" key="3">
    <citation type="submission" date="2011-03" db="EMBL/GenBank/DDBJ databases">
        <title>Annotation of Magnaporthe poae ATCC 64411.</title>
        <authorList>
            <person name="Ma L.-J."/>
            <person name="Dead R."/>
            <person name="Young S.K."/>
            <person name="Zeng Q."/>
            <person name="Gargeya S."/>
            <person name="Fitzgerald M."/>
            <person name="Haas B."/>
            <person name="Abouelleil A."/>
            <person name="Alvarado L."/>
            <person name="Arachchi H.M."/>
            <person name="Berlin A."/>
            <person name="Brown A."/>
            <person name="Chapman S.B."/>
            <person name="Chen Z."/>
            <person name="Dunbar C."/>
            <person name="Freedman E."/>
            <person name="Gearin G."/>
            <person name="Gellesch M."/>
            <person name="Goldberg J."/>
            <person name="Griggs A."/>
            <person name="Gujja S."/>
            <person name="Heiman D."/>
            <person name="Howarth C."/>
            <person name="Larson L."/>
            <person name="Lui A."/>
            <person name="MacDonald P.J.P."/>
            <person name="Mehta T."/>
            <person name="Montmayeur A."/>
            <person name="Murphy C."/>
            <person name="Neiman D."/>
            <person name="Pearson M."/>
            <person name="Priest M."/>
            <person name="Roberts A."/>
            <person name="Saif S."/>
            <person name="Shea T."/>
            <person name="Shenoy N."/>
            <person name="Sisk P."/>
            <person name="Stolte C."/>
            <person name="Sykes S."/>
            <person name="Yandava C."/>
            <person name="Wortman J."/>
            <person name="Nusbaum C."/>
            <person name="Birren B."/>
        </authorList>
    </citation>
    <scope>NUCLEOTIDE SEQUENCE</scope>
    <source>
        <strain evidence="2">ATCC 64411</strain>
    </source>
</reference>
<dbReference type="eggNOG" id="KOG4635">
    <property type="taxonomic scope" value="Eukaryota"/>
</dbReference>
<protein>
    <submittedName>
        <fullName evidence="2 3">Uncharacterized protein</fullName>
    </submittedName>
</protein>
<dbReference type="EnsemblFungi" id="MAPG_04240T0">
    <property type="protein sequence ID" value="MAPG_04240T0"/>
    <property type="gene ID" value="MAPG_04240"/>
</dbReference>
<reference evidence="2" key="2">
    <citation type="submission" date="2010-05" db="EMBL/GenBank/DDBJ databases">
        <title>The Genome Sequence of Magnaporthe poae strain ATCC 64411.</title>
        <authorList>
            <consortium name="The Broad Institute Genome Sequencing Platform"/>
            <consortium name="Broad Institute Genome Sequencing Center for Infectious Disease"/>
            <person name="Ma L.-J."/>
            <person name="Dead R."/>
            <person name="Young S."/>
            <person name="Zeng Q."/>
            <person name="Koehrsen M."/>
            <person name="Alvarado L."/>
            <person name="Berlin A."/>
            <person name="Chapman S.B."/>
            <person name="Chen Z."/>
            <person name="Freedman E."/>
            <person name="Gellesch M."/>
            <person name="Goldberg J."/>
            <person name="Griggs A."/>
            <person name="Gujja S."/>
            <person name="Heilman E.R."/>
            <person name="Heiman D."/>
            <person name="Hepburn T."/>
            <person name="Howarth C."/>
            <person name="Jen D."/>
            <person name="Larson L."/>
            <person name="Mehta T."/>
            <person name="Neiman D."/>
            <person name="Pearson M."/>
            <person name="Roberts A."/>
            <person name="Saif S."/>
            <person name="Shea T."/>
            <person name="Shenoy N."/>
            <person name="Sisk P."/>
            <person name="Stolte C."/>
            <person name="Sykes S."/>
            <person name="Walk T."/>
            <person name="White J."/>
            <person name="Yandava C."/>
            <person name="Haas B."/>
            <person name="Nusbaum C."/>
            <person name="Birren B."/>
        </authorList>
    </citation>
    <scope>NUCLEOTIDE SEQUENCE</scope>
    <source>
        <strain evidence="2">ATCC 64411</strain>
    </source>
</reference>
<evidence type="ECO:0000313" key="2">
    <source>
        <dbReference type="EMBL" id="KLU85210.1"/>
    </source>
</evidence>
<name>A0A0C4DW66_MAGP6</name>
<sequence length="184" mass="19833">MPTPSSSHTPDLRLHPFASTCPDDQQDTQPPSPSSWHPLPPPPYSHNPSQVIVGLPVSSSLLSPESPESLESPQSPESRTTSSSDVDEPSSSPGREETVETSMTTEEDDDALKAADQLQEDMARLDGAIDNQVAMAASGALRHQDARGDGAMQTRPAHYEEDDGRRTSMGKMNIWEAIGNMTAR</sequence>
<evidence type="ECO:0000256" key="1">
    <source>
        <dbReference type="SAM" id="MobiDB-lite"/>
    </source>
</evidence>
<dbReference type="EMBL" id="ADBL01001004">
    <property type="status" value="NOT_ANNOTATED_CDS"/>
    <property type="molecule type" value="Genomic_DNA"/>
</dbReference>
<gene>
    <name evidence="2" type="ORF">MAPG_04240</name>
</gene>
<dbReference type="EMBL" id="GL876968">
    <property type="protein sequence ID" value="KLU85210.1"/>
    <property type="molecule type" value="Genomic_DNA"/>
</dbReference>
<evidence type="ECO:0000313" key="4">
    <source>
        <dbReference type="Proteomes" id="UP000011715"/>
    </source>
</evidence>
<proteinExistence type="predicted"/>
<feature type="region of interest" description="Disordered" evidence="1">
    <location>
        <begin position="1"/>
        <end position="110"/>
    </location>
</feature>
<dbReference type="STRING" id="644358.A0A0C4DW66"/>
<evidence type="ECO:0000313" key="3">
    <source>
        <dbReference type="EnsemblFungi" id="MAPG_04240T0"/>
    </source>
</evidence>
<feature type="compositionally biased region" description="Pro residues" evidence="1">
    <location>
        <begin position="30"/>
        <end position="45"/>
    </location>
</feature>
<feature type="region of interest" description="Disordered" evidence="1">
    <location>
        <begin position="140"/>
        <end position="165"/>
    </location>
</feature>
<organism evidence="3 4">
    <name type="scientific">Magnaporthiopsis poae (strain ATCC 64411 / 73-15)</name>
    <name type="common">Kentucky bluegrass fungus</name>
    <name type="synonym">Magnaporthe poae</name>
    <dbReference type="NCBI Taxonomy" id="644358"/>
    <lineage>
        <taxon>Eukaryota</taxon>
        <taxon>Fungi</taxon>
        <taxon>Dikarya</taxon>
        <taxon>Ascomycota</taxon>
        <taxon>Pezizomycotina</taxon>
        <taxon>Sordariomycetes</taxon>
        <taxon>Sordariomycetidae</taxon>
        <taxon>Magnaporthales</taxon>
        <taxon>Magnaporthaceae</taxon>
        <taxon>Magnaporthiopsis</taxon>
    </lineage>
</organism>
<keyword evidence="4" id="KW-1185">Reference proteome</keyword>
<reference evidence="3" key="5">
    <citation type="submission" date="2015-06" db="UniProtKB">
        <authorList>
            <consortium name="EnsemblFungi"/>
        </authorList>
    </citation>
    <scope>IDENTIFICATION</scope>
    <source>
        <strain evidence="3">ATCC 64411</strain>
    </source>
</reference>
<accession>A0A0C4DW66</accession>
<reference evidence="3" key="4">
    <citation type="journal article" date="2015" name="G3 (Bethesda)">
        <title>Genome sequences of three phytopathogenic species of the Magnaporthaceae family of fungi.</title>
        <authorList>
            <person name="Okagaki L.H."/>
            <person name="Nunes C.C."/>
            <person name="Sailsbery J."/>
            <person name="Clay B."/>
            <person name="Brown D."/>
            <person name="John T."/>
            <person name="Oh Y."/>
            <person name="Young N."/>
            <person name="Fitzgerald M."/>
            <person name="Haas B.J."/>
            <person name="Zeng Q."/>
            <person name="Young S."/>
            <person name="Adiconis X."/>
            <person name="Fan L."/>
            <person name="Levin J.Z."/>
            <person name="Mitchell T.K."/>
            <person name="Okubara P.A."/>
            <person name="Farman M.L."/>
            <person name="Kohn L.M."/>
            <person name="Birren B."/>
            <person name="Ma L.-J."/>
            <person name="Dean R.A."/>
        </authorList>
    </citation>
    <scope>NUCLEOTIDE SEQUENCE</scope>
    <source>
        <strain evidence="3">ATCC 64411 / 73-15</strain>
    </source>
</reference>